<gene>
    <name evidence="1" type="ORF">CO083_02345</name>
</gene>
<dbReference type="AlphaFoldDB" id="A0A2M8DD50"/>
<dbReference type="Proteomes" id="UP000229706">
    <property type="component" value="Unassembled WGS sequence"/>
</dbReference>
<comment type="caution">
    <text evidence="1">The sequence shown here is derived from an EMBL/GenBank/DDBJ whole genome shotgun (WGS) entry which is preliminary data.</text>
</comment>
<evidence type="ECO:0000313" key="2">
    <source>
        <dbReference type="Proteomes" id="UP000229706"/>
    </source>
</evidence>
<name>A0A2M8DD50_9BACT</name>
<reference evidence="2" key="1">
    <citation type="submission" date="2017-09" db="EMBL/GenBank/DDBJ databases">
        <title>Depth-based differentiation of microbial function through sediment-hosted aquifers and enrichment of novel symbionts in the deep terrestrial subsurface.</title>
        <authorList>
            <person name="Probst A.J."/>
            <person name="Ladd B."/>
            <person name="Jarett J.K."/>
            <person name="Geller-Mcgrath D.E."/>
            <person name="Sieber C.M.K."/>
            <person name="Emerson J.B."/>
            <person name="Anantharaman K."/>
            <person name="Thomas B.C."/>
            <person name="Malmstrom R."/>
            <person name="Stieglmeier M."/>
            <person name="Klingl A."/>
            <person name="Woyke T."/>
            <person name="Ryan C.M."/>
            <person name="Banfield J.F."/>
        </authorList>
    </citation>
    <scope>NUCLEOTIDE SEQUENCE [LARGE SCALE GENOMIC DNA]</scope>
</reference>
<protein>
    <submittedName>
        <fullName evidence="1">Uncharacterized protein</fullName>
    </submittedName>
</protein>
<sequence>MTDIIKTISVGKDFVKTKGILLDETPDIALVFFPEVHPGGVRGDLIRLKKTEGTNGKRYLNRILGNLNFMKVRTLN</sequence>
<dbReference type="EMBL" id="PFTH01000084">
    <property type="protein sequence ID" value="PJB88518.1"/>
    <property type="molecule type" value="Genomic_DNA"/>
</dbReference>
<evidence type="ECO:0000313" key="1">
    <source>
        <dbReference type="EMBL" id="PJB88518.1"/>
    </source>
</evidence>
<proteinExistence type="predicted"/>
<accession>A0A2M8DD50</accession>
<organism evidence="1 2">
    <name type="scientific">Candidatus Roizmanbacteria bacterium CG_4_9_14_0_8_um_filter_34_12</name>
    <dbReference type="NCBI Taxonomy" id="1974840"/>
    <lineage>
        <taxon>Bacteria</taxon>
        <taxon>Candidatus Roizmaniibacteriota</taxon>
    </lineage>
</organism>